<dbReference type="Proteomes" id="UP000634522">
    <property type="component" value="Unassembled WGS sequence"/>
</dbReference>
<feature type="coiled-coil region" evidence="2">
    <location>
        <begin position="104"/>
        <end position="134"/>
    </location>
</feature>
<evidence type="ECO:0000313" key="4">
    <source>
        <dbReference type="EMBL" id="NMG00227.1"/>
    </source>
</evidence>
<name>A0ABX1NLL5_9RHOO</name>
<dbReference type="PANTHER" id="PTHR30469:SF15">
    <property type="entry name" value="HLYD FAMILY OF SECRETION PROTEINS"/>
    <property type="match status" value="1"/>
</dbReference>
<evidence type="ECO:0000256" key="1">
    <source>
        <dbReference type="ARBA" id="ARBA00009477"/>
    </source>
</evidence>
<reference evidence="4 5" key="1">
    <citation type="submission" date="2019-12" db="EMBL/GenBank/DDBJ databases">
        <title>Comparative genomics gives insights into the taxonomy of the Azoarcus-Aromatoleum group and reveals separate origins of nif in the plant-associated Azoarcus and non-plant-associated Aromatoleum sub-groups.</title>
        <authorList>
            <person name="Lafos M."/>
            <person name="Maluk M."/>
            <person name="Batista M."/>
            <person name="Junghare M."/>
            <person name="Carmona M."/>
            <person name="Faoro H."/>
            <person name="Cruz L.M."/>
            <person name="Battistoni F."/>
            <person name="De Souza E."/>
            <person name="Pedrosa F."/>
            <person name="Chen W.-M."/>
            <person name="Poole P.S."/>
            <person name="Dixon R.A."/>
            <person name="James E.K."/>
        </authorList>
    </citation>
    <scope>NUCLEOTIDE SEQUENCE [LARGE SCALE GENOMIC DNA]</scope>
    <source>
        <strain evidence="4 5">T</strain>
    </source>
</reference>
<sequence length="387" mass="42587">MKPFVRRSLIAFVVLALIAAGIWWFTRPNPIPVRLVEVARGTVEATLSNTRAGEIEACQRTKLSTIIGGRIDYLGVKEGDRVQAGQVLLRLWSEDQEARLAVNRAQLETARKRVQEACSQADNAEREAARQDELFQRKFVSASRVEQARTEARARRAACDTTRADTRTAEAQITATSTDRQRTVLIAPFAGTVAKITGELGEYSTPSPPGVPTPPAIDLIDDSCLYVKAPMDEIDAPKIHPDQRTRVTLDALPGKVFEARVKRVAPYITAVEKQARTVEVDIDFVHPEEAKGLLVGYSADAEIVLAVRENTLRVPTSTLREGNRVLLYRADDGRLEERVIKAGVANWEFTEVLEGLAEGDRIAASLEREGVKAGARVRPEDEAGASR</sequence>
<comment type="similarity">
    <text evidence="1">Belongs to the membrane fusion protein (MFP) (TC 8.A.1) family.</text>
</comment>
<dbReference type="Gene3D" id="2.40.420.20">
    <property type="match status" value="1"/>
</dbReference>
<evidence type="ECO:0000313" key="5">
    <source>
        <dbReference type="Proteomes" id="UP000634522"/>
    </source>
</evidence>
<dbReference type="EMBL" id="WTVS01000068">
    <property type="protein sequence ID" value="NMG00227.1"/>
    <property type="molecule type" value="Genomic_DNA"/>
</dbReference>
<dbReference type="Gene3D" id="1.10.287.470">
    <property type="entry name" value="Helix hairpin bin"/>
    <property type="match status" value="1"/>
</dbReference>
<accession>A0ABX1NLL5</accession>
<dbReference type="Gene3D" id="2.40.30.170">
    <property type="match status" value="1"/>
</dbReference>
<dbReference type="InterPro" id="IPR058792">
    <property type="entry name" value="Beta-barrel_RND_2"/>
</dbReference>
<dbReference type="InterPro" id="IPR006143">
    <property type="entry name" value="RND_pump_MFP"/>
</dbReference>
<organism evidence="4 5">
    <name type="scientific">Aromatoleum toluolicum</name>
    <dbReference type="NCBI Taxonomy" id="90060"/>
    <lineage>
        <taxon>Bacteria</taxon>
        <taxon>Pseudomonadati</taxon>
        <taxon>Pseudomonadota</taxon>
        <taxon>Betaproteobacteria</taxon>
        <taxon>Rhodocyclales</taxon>
        <taxon>Rhodocyclaceae</taxon>
        <taxon>Aromatoleum</taxon>
    </lineage>
</organism>
<protein>
    <submittedName>
        <fullName evidence="4">Efflux RND transporter periplasmic adaptor subunit</fullName>
    </submittedName>
</protein>
<dbReference type="Pfam" id="PF25954">
    <property type="entry name" value="Beta-barrel_RND_2"/>
    <property type="match status" value="1"/>
</dbReference>
<gene>
    <name evidence="4" type="ORF">GPA27_22900</name>
</gene>
<dbReference type="PANTHER" id="PTHR30469">
    <property type="entry name" value="MULTIDRUG RESISTANCE PROTEIN MDTA"/>
    <property type="match status" value="1"/>
</dbReference>
<dbReference type="RefSeq" id="WP_169142754.1">
    <property type="nucleotide sequence ID" value="NZ_WTVS01000068.1"/>
</dbReference>
<keyword evidence="2" id="KW-0175">Coiled coil</keyword>
<dbReference type="Gene3D" id="2.40.50.100">
    <property type="match status" value="1"/>
</dbReference>
<feature type="domain" description="CusB-like beta-barrel" evidence="3">
    <location>
        <begin position="227"/>
        <end position="284"/>
    </location>
</feature>
<keyword evidence="5" id="KW-1185">Reference proteome</keyword>
<evidence type="ECO:0000259" key="3">
    <source>
        <dbReference type="Pfam" id="PF25954"/>
    </source>
</evidence>
<proteinExistence type="inferred from homology"/>
<evidence type="ECO:0000256" key="2">
    <source>
        <dbReference type="SAM" id="Coils"/>
    </source>
</evidence>
<comment type="caution">
    <text evidence="4">The sequence shown here is derived from an EMBL/GenBank/DDBJ whole genome shotgun (WGS) entry which is preliminary data.</text>
</comment>
<dbReference type="NCBIfam" id="TIGR01730">
    <property type="entry name" value="RND_mfp"/>
    <property type="match status" value="1"/>
</dbReference>
<dbReference type="SUPFAM" id="SSF111369">
    <property type="entry name" value="HlyD-like secretion proteins"/>
    <property type="match status" value="1"/>
</dbReference>